<name>A0A9Q3C8F1_9BASI</name>
<sequence length="70" mass="7789">MMVVPIVNGKLLLPTQNQLHPGNQPSFVSHTRKTNTITQRIRNNHPSGVRVSIHTPTQTPQISKPSTRIS</sequence>
<dbReference type="AlphaFoldDB" id="A0A9Q3C8F1"/>
<gene>
    <name evidence="2" type="ORF">O181_017857</name>
</gene>
<evidence type="ECO:0000313" key="2">
    <source>
        <dbReference type="EMBL" id="MBW0478142.1"/>
    </source>
</evidence>
<organism evidence="2 3">
    <name type="scientific">Austropuccinia psidii MF-1</name>
    <dbReference type="NCBI Taxonomy" id="1389203"/>
    <lineage>
        <taxon>Eukaryota</taxon>
        <taxon>Fungi</taxon>
        <taxon>Dikarya</taxon>
        <taxon>Basidiomycota</taxon>
        <taxon>Pucciniomycotina</taxon>
        <taxon>Pucciniomycetes</taxon>
        <taxon>Pucciniales</taxon>
        <taxon>Sphaerophragmiaceae</taxon>
        <taxon>Austropuccinia</taxon>
    </lineage>
</organism>
<protein>
    <submittedName>
        <fullName evidence="2">Uncharacterized protein</fullName>
    </submittedName>
</protein>
<evidence type="ECO:0000256" key="1">
    <source>
        <dbReference type="SAM" id="MobiDB-lite"/>
    </source>
</evidence>
<evidence type="ECO:0000313" key="3">
    <source>
        <dbReference type="Proteomes" id="UP000765509"/>
    </source>
</evidence>
<proteinExistence type="predicted"/>
<reference evidence="2" key="1">
    <citation type="submission" date="2021-03" db="EMBL/GenBank/DDBJ databases">
        <title>Draft genome sequence of rust myrtle Austropuccinia psidii MF-1, a brazilian biotype.</title>
        <authorList>
            <person name="Quecine M.C."/>
            <person name="Pachon D.M.R."/>
            <person name="Bonatelli M.L."/>
            <person name="Correr F.H."/>
            <person name="Franceschini L.M."/>
            <person name="Leite T.F."/>
            <person name="Margarido G.R.A."/>
            <person name="Almeida C.A."/>
            <person name="Ferrarezi J.A."/>
            <person name="Labate C.A."/>
        </authorList>
    </citation>
    <scope>NUCLEOTIDE SEQUENCE</scope>
    <source>
        <strain evidence="2">MF-1</strain>
    </source>
</reference>
<comment type="caution">
    <text evidence="2">The sequence shown here is derived from an EMBL/GenBank/DDBJ whole genome shotgun (WGS) entry which is preliminary data.</text>
</comment>
<feature type="compositionally biased region" description="Polar residues" evidence="1">
    <location>
        <begin position="54"/>
        <end position="70"/>
    </location>
</feature>
<accession>A0A9Q3C8F1</accession>
<dbReference type="EMBL" id="AVOT02005073">
    <property type="protein sequence ID" value="MBW0478142.1"/>
    <property type="molecule type" value="Genomic_DNA"/>
</dbReference>
<keyword evidence="3" id="KW-1185">Reference proteome</keyword>
<feature type="non-terminal residue" evidence="2">
    <location>
        <position position="70"/>
    </location>
</feature>
<dbReference type="Proteomes" id="UP000765509">
    <property type="component" value="Unassembled WGS sequence"/>
</dbReference>
<feature type="region of interest" description="Disordered" evidence="1">
    <location>
        <begin position="47"/>
        <end position="70"/>
    </location>
</feature>